<gene>
    <name evidence="5" type="ORF">PAPYR_7380</name>
</gene>
<feature type="domain" description="Large ribosomal subunit protein uL6 alpha-beta" evidence="4">
    <location>
        <begin position="107"/>
        <end position="175"/>
    </location>
</feature>
<keyword evidence="3" id="KW-0687">Ribonucleoprotein</keyword>
<evidence type="ECO:0000313" key="5">
    <source>
        <dbReference type="EMBL" id="KAJ4457212.1"/>
    </source>
</evidence>
<evidence type="ECO:0000259" key="4">
    <source>
        <dbReference type="Pfam" id="PF00347"/>
    </source>
</evidence>
<comment type="similarity">
    <text evidence="1">Belongs to the universal ribosomal protein uL6 family.</text>
</comment>
<dbReference type="PIRSF" id="PIRSF002162">
    <property type="entry name" value="Ribosomal_L6"/>
    <property type="match status" value="1"/>
</dbReference>
<evidence type="ECO:0000256" key="3">
    <source>
        <dbReference type="ARBA" id="ARBA00023274"/>
    </source>
</evidence>
<dbReference type="PANTHER" id="PTHR11655:SF16">
    <property type="entry name" value="60S RIBOSOMAL PROTEIN L9"/>
    <property type="match status" value="1"/>
</dbReference>
<evidence type="ECO:0000313" key="6">
    <source>
        <dbReference type="Proteomes" id="UP001141327"/>
    </source>
</evidence>
<dbReference type="InterPro" id="IPR002359">
    <property type="entry name" value="Ribosomal_uL6_CS2"/>
</dbReference>
<keyword evidence="6" id="KW-1185">Reference proteome</keyword>
<dbReference type="SUPFAM" id="SSF56053">
    <property type="entry name" value="Ribosomal protein L6"/>
    <property type="match status" value="2"/>
</dbReference>
<dbReference type="EMBL" id="JAPMOS010000052">
    <property type="protein sequence ID" value="KAJ4457212.1"/>
    <property type="molecule type" value="Genomic_DNA"/>
</dbReference>
<name>A0ABQ8UD58_9EUKA</name>
<sequence>MKLLHAHDSVAIPEGVKVELKNRRVRVTGPRGTLSRDFRHCNLDMAVVGNKVQVELWEGSRKTIARVRTLCSEVENLITGVTKGYKYKMRSVYAHFPIVCAISDDKKTVEVRNFLGEKRARVVQLRDGVIANRSENVKDEITIEGNDIDAVGLSAAQVQQISRVRNKDIRKFLDGVYVSEKTTITSD</sequence>
<evidence type="ECO:0000256" key="2">
    <source>
        <dbReference type="ARBA" id="ARBA00022980"/>
    </source>
</evidence>
<dbReference type="InterPro" id="IPR036789">
    <property type="entry name" value="Ribosomal_uL6-like_a/b-dom_sf"/>
</dbReference>
<keyword evidence="2 5" id="KW-0689">Ribosomal protein</keyword>
<dbReference type="InterPro" id="IPR000702">
    <property type="entry name" value="Ribosomal_uL6-like"/>
</dbReference>
<dbReference type="PROSITE" id="PS00700">
    <property type="entry name" value="RIBOSOMAL_L6_2"/>
    <property type="match status" value="1"/>
</dbReference>
<dbReference type="Gene3D" id="3.90.930.12">
    <property type="entry name" value="Ribosomal protein L6, alpha-beta domain"/>
    <property type="match status" value="2"/>
</dbReference>
<organism evidence="5 6">
    <name type="scientific">Paratrimastix pyriformis</name>
    <dbReference type="NCBI Taxonomy" id="342808"/>
    <lineage>
        <taxon>Eukaryota</taxon>
        <taxon>Metamonada</taxon>
        <taxon>Preaxostyla</taxon>
        <taxon>Paratrimastigidae</taxon>
        <taxon>Paratrimastix</taxon>
    </lineage>
</organism>
<dbReference type="PANTHER" id="PTHR11655">
    <property type="entry name" value="60S/50S RIBOSOMAL PROTEIN L6/L9"/>
    <property type="match status" value="1"/>
</dbReference>
<comment type="caution">
    <text evidence="5">The sequence shown here is derived from an EMBL/GenBank/DDBJ whole genome shotgun (WGS) entry which is preliminary data.</text>
</comment>
<evidence type="ECO:0000256" key="1">
    <source>
        <dbReference type="ARBA" id="ARBA00009356"/>
    </source>
</evidence>
<dbReference type="GO" id="GO:0005840">
    <property type="term" value="C:ribosome"/>
    <property type="evidence" value="ECO:0007669"/>
    <property type="project" value="UniProtKB-KW"/>
</dbReference>
<dbReference type="InterPro" id="IPR020040">
    <property type="entry name" value="Ribosomal_uL6_a/b-dom"/>
</dbReference>
<dbReference type="Proteomes" id="UP001141327">
    <property type="component" value="Unassembled WGS sequence"/>
</dbReference>
<dbReference type="Pfam" id="PF00347">
    <property type="entry name" value="Ribosomal_L6"/>
    <property type="match status" value="2"/>
</dbReference>
<reference evidence="5" key="1">
    <citation type="journal article" date="2022" name="bioRxiv">
        <title>Genomics of Preaxostyla Flagellates Illuminates Evolutionary Transitions and the Path Towards Mitochondrial Loss.</title>
        <authorList>
            <person name="Novak L.V.F."/>
            <person name="Treitli S.C."/>
            <person name="Pyrih J."/>
            <person name="Halakuc P."/>
            <person name="Pipaliya S.V."/>
            <person name="Vacek V."/>
            <person name="Brzon O."/>
            <person name="Soukal P."/>
            <person name="Eme L."/>
            <person name="Dacks J.B."/>
            <person name="Karnkowska A."/>
            <person name="Elias M."/>
            <person name="Hampl V."/>
        </authorList>
    </citation>
    <scope>NUCLEOTIDE SEQUENCE</scope>
    <source>
        <strain evidence="5">RCP-MX</strain>
    </source>
</reference>
<proteinExistence type="inferred from homology"/>
<feature type="domain" description="Large ribosomal subunit protein uL6 alpha-beta" evidence="4">
    <location>
        <begin position="12"/>
        <end position="84"/>
    </location>
</feature>
<protein>
    <submittedName>
        <fullName evidence="5">60S ribosomal protein L9</fullName>
    </submittedName>
</protein>
<accession>A0ABQ8UD58</accession>